<keyword evidence="7" id="KW-1133">Transmembrane helix</keyword>
<dbReference type="InterPro" id="IPR039808">
    <property type="entry name" value="Cadherin"/>
</dbReference>
<accession>A0A9D3PYD2</accession>
<dbReference type="PROSITE" id="PS50268">
    <property type="entry name" value="CADHERIN_2"/>
    <property type="match status" value="3"/>
</dbReference>
<keyword evidence="11" id="KW-1185">Reference proteome</keyword>
<gene>
    <name evidence="10" type="ORF">MATL_G00142700</name>
</gene>
<protein>
    <recommendedName>
        <fullName evidence="9">Cadherin domain-containing protein</fullName>
    </recommendedName>
</protein>
<evidence type="ECO:0000256" key="3">
    <source>
        <dbReference type="ARBA" id="ARBA00022837"/>
    </source>
</evidence>
<evidence type="ECO:0000256" key="7">
    <source>
        <dbReference type="SAM" id="Phobius"/>
    </source>
</evidence>
<evidence type="ECO:0000256" key="1">
    <source>
        <dbReference type="ARBA" id="ARBA00004370"/>
    </source>
</evidence>
<feature type="compositionally biased region" description="Basic and acidic residues" evidence="6">
    <location>
        <begin position="551"/>
        <end position="562"/>
    </location>
</feature>
<feature type="compositionally biased region" description="Acidic residues" evidence="6">
    <location>
        <begin position="645"/>
        <end position="659"/>
    </location>
</feature>
<organism evidence="10 11">
    <name type="scientific">Megalops atlanticus</name>
    <name type="common">Tarpon</name>
    <name type="synonym">Clupea gigantea</name>
    <dbReference type="NCBI Taxonomy" id="7932"/>
    <lineage>
        <taxon>Eukaryota</taxon>
        <taxon>Metazoa</taxon>
        <taxon>Chordata</taxon>
        <taxon>Craniata</taxon>
        <taxon>Vertebrata</taxon>
        <taxon>Euteleostomi</taxon>
        <taxon>Actinopterygii</taxon>
        <taxon>Neopterygii</taxon>
        <taxon>Teleostei</taxon>
        <taxon>Elopiformes</taxon>
        <taxon>Megalopidae</taxon>
        <taxon>Megalops</taxon>
    </lineage>
</organism>
<dbReference type="GO" id="GO:0008013">
    <property type="term" value="F:beta-catenin binding"/>
    <property type="evidence" value="ECO:0007669"/>
    <property type="project" value="TreeGrafter"/>
</dbReference>
<dbReference type="OrthoDB" id="8958491at2759"/>
<evidence type="ECO:0000313" key="10">
    <source>
        <dbReference type="EMBL" id="KAG7468421.1"/>
    </source>
</evidence>
<dbReference type="InterPro" id="IPR002126">
    <property type="entry name" value="Cadherin-like_dom"/>
</dbReference>
<dbReference type="PANTHER" id="PTHR24027">
    <property type="entry name" value="CADHERIN-23"/>
    <property type="match status" value="1"/>
</dbReference>
<dbReference type="GO" id="GO:0000902">
    <property type="term" value="P:cell morphogenesis"/>
    <property type="evidence" value="ECO:0007669"/>
    <property type="project" value="TreeGrafter"/>
</dbReference>
<dbReference type="EMBL" id="JAFDVH010000011">
    <property type="protein sequence ID" value="KAG7468421.1"/>
    <property type="molecule type" value="Genomic_DNA"/>
</dbReference>
<feature type="compositionally biased region" description="Polar residues" evidence="6">
    <location>
        <begin position="533"/>
        <end position="550"/>
    </location>
</feature>
<feature type="transmembrane region" description="Helical" evidence="7">
    <location>
        <begin position="479"/>
        <end position="502"/>
    </location>
</feature>
<evidence type="ECO:0000256" key="5">
    <source>
        <dbReference type="PROSITE-ProRule" id="PRU00043"/>
    </source>
</evidence>
<sequence length="699" mass="76836">MLRLCGPETRAMELKCTRFSLNSVYCLLLMFLLLKTSQGQQLCSVPPDPVTIKENHTIDIPLITINTIDGVSLTLLDNPDNLFGLQGTSVMLMKVLDFETLPSELTFRVQCDKANFPSAELLVSILVENMNDNPPVFAQSQYTLNVDELTPEDTSIGRIEANDRDAGLLYYHLEPSTDGYFKIQTVNNPNILVDKVFDHDVIQTLTLLLYAQDTPTLTQAGEASHTATTTITVNIRDIDNRPPWFQPCTETIVGTAKICLSSGYKGRVNLTEKEEGDLPLEPGPLLAIDGDKDRDEPISYKILSGNEAGIFHINENTGGITMLKAPDVAGPITLTVMASQVTNNDQFAITSVTFEVMKKSRRFPKFGKECYQGYISCDSPLGSMVLDDKFSNRPLRVWAKDEDFADGVNPDLIYGVVDSTDFTLTAEGFLLLIAEVAQGTVTLQIRAWDVSNDEWGNAKLVVQVLPKGWLSGRYRAEDMAVLGATLAAVLILCLVIIGLLIFHMKKGNGDWQKLSEASTFRSSESTEAKEEMQYTNDGFQNEGDPSSTRSKPTEELDMRLDTEQEPQAGGTPPEKPTPQASAVPQAASIAPETSSLMGSDKTDSERAVKPILTKERRNEEGGKSVWFKEDVDPSAKDEVVIIPDHEDEEEYLDGEDGDDSSPLASPKVYFADSKTTDKAAVRFQDPAKNGVSESEGRAV</sequence>
<evidence type="ECO:0000256" key="8">
    <source>
        <dbReference type="SAM" id="SignalP"/>
    </source>
</evidence>
<dbReference type="GO" id="GO:0007156">
    <property type="term" value="P:homophilic cell adhesion via plasma membrane adhesion molecules"/>
    <property type="evidence" value="ECO:0007669"/>
    <property type="project" value="InterPro"/>
</dbReference>
<dbReference type="GO" id="GO:0016339">
    <property type="term" value="P:calcium-dependent cell-cell adhesion via plasma membrane cell adhesion molecules"/>
    <property type="evidence" value="ECO:0007669"/>
    <property type="project" value="TreeGrafter"/>
</dbReference>
<keyword evidence="4 7" id="KW-0472">Membrane</keyword>
<comment type="caution">
    <text evidence="10">The sequence shown here is derived from an EMBL/GenBank/DDBJ whole genome shotgun (WGS) entry which is preliminary data.</text>
</comment>
<dbReference type="Gene3D" id="2.60.40.60">
    <property type="entry name" value="Cadherins"/>
    <property type="match status" value="3"/>
</dbReference>
<dbReference type="GO" id="GO:0005912">
    <property type="term" value="C:adherens junction"/>
    <property type="evidence" value="ECO:0007669"/>
    <property type="project" value="TreeGrafter"/>
</dbReference>
<dbReference type="GO" id="GO:0016342">
    <property type="term" value="C:catenin complex"/>
    <property type="evidence" value="ECO:0007669"/>
    <property type="project" value="TreeGrafter"/>
</dbReference>
<dbReference type="GO" id="GO:0007043">
    <property type="term" value="P:cell-cell junction assembly"/>
    <property type="evidence" value="ECO:0007669"/>
    <property type="project" value="TreeGrafter"/>
</dbReference>
<dbReference type="GO" id="GO:0034332">
    <property type="term" value="P:adherens junction organization"/>
    <property type="evidence" value="ECO:0007669"/>
    <property type="project" value="TreeGrafter"/>
</dbReference>
<comment type="subcellular location">
    <subcellularLocation>
        <location evidence="1">Membrane</location>
    </subcellularLocation>
</comment>
<feature type="region of interest" description="Disordered" evidence="6">
    <location>
        <begin position="519"/>
        <end position="667"/>
    </location>
</feature>
<keyword evidence="3 5" id="KW-0106">Calcium</keyword>
<proteinExistence type="predicted"/>
<evidence type="ECO:0000256" key="4">
    <source>
        <dbReference type="ARBA" id="ARBA00023136"/>
    </source>
</evidence>
<keyword evidence="2" id="KW-0677">Repeat</keyword>
<keyword evidence="8" id="KW-0732">Signal</keyword>
<name>A0A9D3PYD2_MEGAT</name>
<evidence type="ECO:0000259" key="9">
    <source>
        <dbReference type="PROSITE" id="PS50268"/>
    </source>
</evidence>
<dbReference type="GO" id="GO:0044331">
    <property type="term" value="P:cell-cell adhesion mediated by cadherin"/>
    <property type="evidence" value="ECO:0007669"/>
    <property type="project" value="TreeGrafter"/>
</dbReference>
<feature type="domain" description="Cadherin" evidence="9">
    <location>
        <begin position="138"/>
        <end position="245"/>
    </location>
</feature>
<dbReference type="SMART" id="SM00112">
    <property type="entry name" value="CA"/>
    <property type="match status" value="3"/>
</dbReference>
<dbReference type="PRINTS" id="PR00205">
    <property type="entry name" value="CADHERIN"/>
</dbReference>
<evidence type="ECO:0000256" key="2">
    <source>
        <dbReference type="ARBA" id="ARBA00022737"/>
    </source>
</evidence>
<dbReference type="CDD" id="cd11304">
    <property type="entry name" value="Cadherin_repeat"/>
    <property type="match status" value="2"/>
</dbReference>
<evidence type="ECO:0000256" key="6">
    <source>
        <dbReference type="SAM" id="MobiDB-lite"/>
    </source>
</evidence>
<keyword evidence="7" id="KW-0812">Transmembrane</keyword>
<dbReference type="InterPro" id="IPR015919">
    <property type="entry name" value="Cadherin-like_sf"/>
</dbReference>
<reference evidence="10" key="1">
    <citation type="submission" date="2021-01" db="EMBL/GenBank/DDBJ databases">
        <authorList>
            <person name="Zahm M."/>
            <person name="Roques C."/>
            <person name="Cabau C."/>
            <person name="Klopp C."/>
            <person name="Donnadieu C."/>
            <person name="Jouanno E."/>
            <person name="Lampietro C."/>
            <person name="Louis A."/>
            <person name="Herpin A."/>
            <person name="Echchiki A."/>
            <person name="Berthelot C."/>
            <person name="Parey E."/>
            <person name="Roest-Crollius H."/>
            <person name="Braasch I."/>
            <person name="Postlethwait J."/>
            <person name="Bobe J."/>
            <person name="Montfort J."/>
            <person name="Bouchez O."/>
            <person name="Begum T."/>
            <person name="Mejri S."/>
            <person name="Adams A."/>
            <person name="Chen W.-J."/>
            <person name="Guiguen Y."/>
        </authorList>
    </citation>
    <scope>NUCLEOTIDE SEQUENCE</scope>
    <source>
        <strain evidence="10">YG-15Mar2019-1</strain>
        <tissue evidence="10">Brain</tissue>
    </source>
</reference>
<feature type="domain" description="Cadherin" evidence="9">
    <location>
        <begin position="268"/>
        <end position="366"/>
    </location>
</feature>
<dbReference type="PANTHER" id="PTHR24027:SF445">
    <property type="entry name" value="CADHERIN-RELATED FAMILY MEMBER 5-LIKE"/>
    <property type="match status" value="1"/>
</dbReference>
<dbReference type="Proteomes" id="UP001046870">
    <property type="component" value="Chromosome 11"/>
</dbReference>
<dbReference type="GO" id="GO:0005509">
    <property type="term" value="F:calcium ion binding"/>
    <property type="evidence" value="ECO:0007669"/>
    <property type="project" value="UniProtKB-UniRule"/>
</dbReference>
<feature type="domain" description="Cadherin" evidence="9">
    <location>
        <begin position="71"/>
        <end position="137"/>
    </location>
</feature>
<dbReference type="SUPFAM" id="SSF49313">
    <property type="entry name" value="Cadherin-like"/>
    <property type="match status" value="2"/>
</dbReference>
<evidence type="ECO:0000313" key="11">
    <source>
        <dbReference type="Proteomes" id="UP001046870"/>
    </source>
</evidence>
<feature type="chain" id="PRO_5038779728" description="Cadherin domain-containing protein" evidence="8">
    <location>
        <begin position="40"/>
        <end position="699"/>
    </location>
</feature>
<dbReference type="GO" id="GO:0045296">
    <property type="term" value="F:cadherin binding"/>
    <property type="evidence" value="ECO:0007669"/>
    <property type="project" value="TreeGrafter"/>
</dbReference>
<dbReference type="GO" id="GO:0016477">
    <property type="term" value="P:cell migration"/>
    <property type="evidence" value="ECO:0007669"/>
    <property type="project" value="TreeGrafter"/>
</dbReference>
<feature type="signal peptide" evidence="8">
    <location>
        <begin position="1"/>
        <end position="39"/>
    </location>
</feature>
<dbReference type="AlphaFoldDB" id="A0A9D3PYD2"/>
<feature type="compositionally biased region" description="Basic and acidic residues" evidence="6">
    <location>
        <begin position="600"/>
        <end position="639"/>
    </location>
</feature>